<dbReference type="GO" id="GO:0003918">
    <property type="term" value="F:DNA topoisomerase type II (double strand cut, ATP-hydrolyzing) activity"/>
    <property type="evidence" value="ECO:0007669"/>
    <property type="project" value="UniProtKB-UniRule"/>
</dbReference>
<evidence type="ECO:0000256" key="13">
    <source>
        <dbReference type="SAM" id="MobiDB-lite"/>
    </source>
</evidence>
<dbReference type="Gene3D" id="3.40.1360.10">
    <property type="match status" value="1"/>
</dbReference>
<dbReference type="InterPro" id="IPR013049">
    <property type="entry name" value="Spo11/TopoVI_A_N"/>
</dbReference>
<protein>
    <recommendedName>
        <fullName evidence="5">DNA topoisomerase (ATP-hydrolyzing)</fullName>
        <ecNumber evidence="5">5.6.2.2</ecNumber>
    </recommendedName>
</protein>
<evidence type="ECO:0000256" key="12">
    <source>
        <dbReference type="PROSITE-ProRule" id="PRU01385"/>
    </source>
</evidence>
<keyword evidence="17" id="KW-1185">Reference proteome</keyword>
<evidence type="ECO:0000256" key="5">
    <source>
        <dbReference type="ARBA" id="ARBA00012895"/>
    </source>
</evidence>
<dbReference type="Pfam" id="PF04406">
    <property type="entry name" value="TP6A_N"/>
    <property type="match status" value="1"/>
</dbReference>
<feature type="compositionally biased region" description="Low complexity" evidence="13">
    <location>
        <begin position="23"/>
        <end position="36"/>
    </location>
</feature>
<evidence type="ECO:0000259" key="15">
    <source>
        <dbReference type="Pfam" id="PF21180"/>
    </source>
</evidence>
<dbReference type="InterPro" id="IPR002815">
    <property type="entry name" value="Spo11/TopoVI_A"/>
</dbReference>
<dbReference type="InterPro" id="IPR036078">
    <property type="entry name" value="Spo11/TopoVI_A_sf"/>
</dbReference>
<keyword evidence="11" id="KW-0539">Nucleus</keyword>
<dbReference type="GO" id="GO:0000228">
    <property type="term" value="C:nuclear chromosome"/>
    <property type="evidence" value="ECO:0007669"/>
    <property type="project" value="TreeGrafter"/>
</dbReference>
<evidence type="ECO:0000256" key="1">
    <source>
        <dbReference type="ARBA" id="ARBA00000185"/>
    </source>
</evidence>
<evidence type="ECO:0000256" key="7">
    <source>
        <dbReference type="ARBA" id="ARBA00022842"/>
    </source>
</evidence>
<keyword evidence="10 12" id="KW-0413">Isomerase</keyword>
<dbReference type="GO" id="GO:0007131">
    <property type="term" value="P:reciprocal meiotic recombination"/>
    <property type="evidence" value="ECO:0007669"/>
    <property type="project" value="TreeGrafter"/>
</dbReference>
<feature type="active site" description="O-(5'-phospho-DNA)-tyrosine intermediate" evidence="12">
    <location>
        <position position="199"/>
    </location>
</feature>
<dbReference type="GO" id="GO:0046872">
    <property type="term" value="F:metal ion binding"/>
    <property type="evidence" value="ECO:0007669"/>
    <property type="project" value="UniProtKB-KW"/>
</dbReference>
<dbReference type="PRINTS" id="PR01551">
    <property type="entry name" value="SPO11HOMOLOG"/>
</dbReference>
<dbReference type="GO" id="GO:0042138">
    <property type="term" value="P:meiotic DNA double-strand break formation"/>
    <property type="evidence" value="ECO:0007669"/>
    <property type="project" value="InterPro"/>
</dbReference>
<evidence type="ECO:0000256" key="2">
    <source>
        <dbReference type="ARBA" id="ARBA00001946"/>
    </source>
</evidence>
<evidence type="ECO:0000256" key="8">
    <source>
        <dbReference type="ARBA" id="ARBA00023029"/>
    </source>
</evidence>
<gene>
    <name evidence="16" type="ORF">PSTG_14568</name>
</gene>
<dbReference type="Proteomes" id="UP000054564">
    <property type="component" value="Unassembled WGS sequence"/>
</dbReference>
<feature type="compositionally biased region" description="Acidic residues" evidence="13">
    <location>
        <begin position="37"/>
        <end position="49"/>
    </location>
</feature>
<dbReference type="OrthoDB" id="2503063at2759"/>
<evidence type="ECO:0000313" key="16">
    <source>
        <dbReference type="EMBL" id="KNE92035.1"/>
    </source>
</evidence>
<dbReference type="EMBL" id="AJIL01000178">
    <property type="protein sequence ID" value="KNE92035.1"/>
    <property type="molecule type" value="Genomic_DNA"/>
</dbReference>
<keyword evidence="6" id="KW-0479">Metal-binding</keyword>
<dbReference type="EC" id="5.6.2.2" evidence="5"/>
<reference evidence="17" key="1">
    <citation type="submission" date="2014-03" db="EMBL/GenBank/DDBJ databases">
        <title>The Genome Sequence of Puccinia striiformis f. sp. tritici PST-78.</title>
        <authorList>
            <consortium name="The Broad Institute Genome Sequencing Platform"/>
            <person name="Cuomo C."/>
            <person name="Hulbert S."/>
            <person name="Chen X."/>
            <person name="Walker B."/>
            <person name="Young S.K."/>
            <person name="Zeng Q."/>
            <person name="Gargeya S."/>
            <person name="Fitzgerald M."/>
            <person name="Haas B."/>
            <person name="Abouelleil A."/>
            <person name="Alvarado L."/>
            <person name="Arachchi H.M."/>
            <person name="Berlin A.M."/>
            <person name="Chapman S.B."/>
            <person name="Goldberg J."/>
            <person name="Griggs A."/>
            <person name="Gujja S."/>
            <person name="Hansen M."/>
            <person name="Howarth C."/>
            <person name="Imamovic A."/>
            <person name="Larimer J."/>
            <person name="McCowan C."/>
            <person name="Montmayeur A."/>
            <person name="Murphy C."/>
            <person name="Neiman D."/>
            <person name="Pearson M."/>
            <person name="Priest M."/>
            <person name="Roberts A."/>
            <person name="Saif S."/>
            <person name="Shea T."/>
            <person name="Sisk P."/>
            <person name="Sykes S."/>
            <person name="Wortman J."/>
            <person name="Nusbaum C."/>
            <person name="Birren B."/>
        </authorList>
    </citation>
    <scope>NUCLEOTIDE SEQUENCE [LARGE SCALE GENOMIC DNA]</scope>
    <source>
        <strain evidence="17">race PST-78</strain>
    </source>
</reference>
<organism evidence="16 17">
    <name type="scientific">Puccinia striiformis f. sp. tritici PST-78</name>
    <dbReference type="NCBI Taxonomy" id="1165861"/>
    <lineage>
        <taxon>Eukaryota</taxon>
        <taxon>Fungi</taxon>
        <taxon>Dikarya</taxon>
        <taxon>Basidiomycota</taxon>
        <taxon>Pucciniomycotina</taxon>
        <taxon>Pucciniomycetes</taxon>
        <taxon>Pucciniales</taxon>
        <taxon>Pucciniaceae</taxon>
        <taxon>Puccinia</taxon>
    </lineage>
</organism>
<dbReference type="Pfam" id="PF21180">
    <property type="entry name" value="TOP6A-Spo11_Toprim"/>
    <property type="match status" value="1"/>
</dbReference>
<accession>A0A0L0UYE8</accession>
<comment type="catalytic activity">
    <reaction evidence="1 12">
        <text>ATP-dependent breakage, passage and rejoining of double-stranded DNA.</text>
        <dbReference type="EC" id="5.6.2.2"/>
    </reaction>
</comment>
<feature type="region of interest" description="Disordered" evidence="13">
    <location>
        <begin position="1"/>
        <end position="93"/>
    </location>
</feature>
<evidence type="ECO:0000256" key="10">
    <source>
        <dbReference type="ARBA" id="ARBA00023235"/>
    </source>
</evidence>
<sequence length="495" mass="55693">MSDGDASEVESILSWTSEERQSDLLASSDTSSLWLDDQAESTLDIDEESSGWSEAEWFSDDPDEESDVLELTDDDSISMKSGDNNDGSIPLGEGSRVTTLEKIETFVLEILRQITRYRRHHSPGAGSPNRSTKRKCYIVVSLKDRSSPKQRRKLRFPRNSPRRRTASGARELAQLLRVLELSHDLLLKNKIMTKRDVFYNDVNLFKKQSAVDRLIDDLAATLDLTRGQLHFAASPKGLFQGDLELVTNVGNIVTSGHGPPVLIPPSETIKELRPGAKIEFILIIEKEAIFNLLVDSNFSSDPRLGTSILICGIGYPSLSTRQLASRLSEHEDVVRRQVPIFVLVDCDPHGLDIAKVYKFGSQAMSFHPGLCAKQAEWLGISSSDWIEFGINYDRLCAMSPHDYKKADSMLMLDILPESWKNELKRMIESGKKSEIEILCSHADRKCQAVDPQAQAFYQDFNNHPLVIYLYIKIKQAKFPSMHETKVVVEMADVSM</sequence>
<dbReference type="CDD" id="cd00223">
    <property type="entry name" value="TOPRIM_TopoIIB_SPO"/>
    <property type="match status" value="1"/>
</dbReference>
<dbReference type="PANTHER" id="PTHR10848">
    <property type="entry name" value="MEIOTIC RECOMBINATION PROTEIN SPO11"/>
    <property type="match status" value="1"/>
</dbReference>
<comment type="subcellular location">
    <subcellularLocation>
        <location evidence="3">Nucleus</location>
    </subcellularLocation>
</comment>
<keyword evidence="8 12" id="KW-0799">Topoisomerase</keyword>
<feature type="domain" description="Spo11/DNA topoisomerase VI subunit A N-terminal" evidence="14">
    <location>
        <begin position="170"/>
        <end position="230"/>
    </location>
</feature>
<evidence type="ECO:0000256" key="6">
    <source>
        <dbReference type="ARBA" id="ARBA00022723"/>
    </source>
</evidence>
<feature type="region of interest" description="Disordered" evidence="13">
    <location>
        <begin position="144"/>
        <end position="167"/>
    </location>
</feature>
<dbReference type="PRINTS" id="PR01550">
    <property type="entry name" value="TOP6AFAMILY"/>
</dbReference>
<dbReference type="AlphaFoldDB" id="A0A0L0UYE8"/>
<name>A0A0L0UYE8_9BASI</name>
<dbReference type="PROSITE" id="PS52041">
    <property type="entry name" value="TOPO_IIB"/>
    <property type="match status" value="1"/>
</dbReference>
<comment type="caution">
    <text evidence="16">The sequence shown here is derived from an EMBL/GenBank/DDBJ whole genome shotgun (WGS) entry which is preliminary data.</text>
</comment>
<dbReference type="SUPFAM" id="SSF56726">
    <property type="entry name" value="DNA topoisomerase IV, alpha subunit"/>
    <property type="match status" value="1"/>
</dbReference>
<dbReference type="GO" id="GO:0003677">
    <property type="term" value="F:DNA binding"/>
    <property type="evidence" value="ECO:0007669"/>
    <property type="project" value="UniProtKB-UniRule"/>
</dbReference>
<feature type="domain" description="Topoisomerase 6 subunit A/Spo11 TOPRIM" evidence="15">
    <location>
        <begin position="280"/>
        <end position="442"/>
    </location>
</feature>
<dbReference type="InterPro" id="IPR034136">
    <property type="entry name" value="TOPRIM_Topo6A/Spo11"/>
</dbReference>
<dbReference type="InterPro" id="IPR036388">
    <property type="entry name" value="WH-like_DNA-bd_sf"/>
</dbReference>
<dbReference type="PANTHER" id="PTHR10848:SF0">
    <property type="entry name" value="MEIOTIC RECOMBINATION PROTEIN SPO11"/>
    <property type="match status" value="1"/>
</dbReference>
<feature type="compositionally biased region" description="Acidic residues" evidence="13">
    <location>
        <begin position="57"/>
        <end position="76"/>
    </location>
</feature>
<dbReference type="GO" id="GO:0000706">
    <property type="term" value="P:meiotic DNA double-strand break processing"/>
    <property type="evidence" value="ECO:0007669"/>
    <property type="project" value="TreeGrafter"/>
</dbReference>
<proteinExistence type="inferred from homology"/>
<feature type="compositionally biased region" description="Basic residues" evidence="13">
    <location>
        <begin position="148"/>
        <end position="165"/>
    </location>
</feature>
<dbReference type="InterPro" id="IPR013048">
    <property type="entry name" value="Meiotic_Spo11"/>
</dbReference>
<keyword evidence="9 12" id="KW-0238">DNA-binding</keyword>
<dbReference type="GO" id="GO:0005524">
    <property type="term" value="F:ATP binding"/>
    <property type="evidence" value="ECO:0007669"/>
    <property type="project" value="InterPro"/>
</dbReference>
<evidence type="ECO:0000256" key="11">
    <source>
        <dbReference type="ARBA" id="ARBA00023242"/>
    </source>
</evidence>
<dbReference type="STRING" id="1165861.A0A0L0UYE8"/>
<evidence type="ECO:0000256" key="9">
    <source>
        <dbReference type="ARBA" id="ARBA00023125"/>
    </source>
</evidence>
<dbReference type="Gene3D" id="1.10.10.10">
    <property type="entry name" value="Winged helix-like DNA-binding domain superfamily/Winged helix DNA-binding domain"/>
    <property type="match status" value="1"/>
</dbReference>
<evidence type="ECO:0000259" key="14">
    <source>
        <dbReference type="Pfam" id="PF04406"/>
    </source>
</evidence>
<keyword evidence="7" id="KW-0460">Magnesium</keyword>
<comment type="similarity">
    <text evidence="4 12">Belongs to the TOP6A family.</text>
</comment>
<feature type="compositionally biased region" description="Polar residues" evidence="13">
    <location>
        <begin position="78"/>
        <end position="87"/>
    </location>
</feature>
<comment type="cofactor">
    <cofactor evidence="2">
        <name>Mg(2+)</name>
        <dbReference type="ChEBI" id="CHEBI:18420"/>
    </cofactor>
</comment>
<evidence type="ECO:0000256" key="4">
    <source>
        <dbReference type="ARBA" id="ARBA00006559"/>
    </source>
</evidence>
<evidence type="ECO:0000313" key="17">
    <source>
        <dbReference type="Proteomes" id="UP000054564"/>
    </source>
</evidence>
<evidence type="ECO:0000256" key="3">
    <source>
        <dbReference type="ARBA" id="ARBA00004123"/>
    </source>
</evidence>